<protein>
    <submittedName>
        <fullName evidence="1">Uncharacterized protein</fullName>
    </submittedName>
</protein>
<name>A0ACC3Z2D9_COLTU</name>
<organism evidence="1 2">
    <name type="scientific">Colletotrichum truncatum</name>
    <name type="common">Anthracnose fungus</name>
    <name type="synonym">Colletotrichum capsici</name>
    <dbReference type="NCBI Taxonomy" id="5467"/>
    <lineage>
        <taxon>Eukaryota</taxon>
        <taxon>Fungi</taxon>
        <taxon>Dikarya</taxon>
        <taxon>Ascomycota</taxon>
        <taxon>Pezizomycotina</taxon>
        <taxon>Sordariomycetes</taxon>
        <taxon>Hypocreomycetidae</taxon>
        <taxon>Glomerellales</taxon>
        <taxon>Glomerellaceae</taxon>
        <taxon>Colletotrichum</taxon>
        <taxon>Colletotrichum truncatum species complex</taxon>
    </lineage>
</organism>
<dbReference type="Proteomes" id="UP000805649">
    <property type="component" value="Unassembled WGS sequence"/>
</dbReference>
<comment type="caution">
    <text evidence="1">The sequence shown here is derived from an EMBL/GenBank/DDBJ whole genome shotgun (WGS) entry which is preliminary data.</text>
</comment>
<evidence type="ECO:0000313" key="2">
    <source>
        <dbReference type="Proteomes" id="UP000805649"/>
    </source>
</evidence>
<proteinExistence type="predicted"/>
<keyword evidence="2" id="KW-1185">Reference proteome</keyword>
<sequence length="388" mass="44396">MRSSEMRMEMPNQIQLDLKSIWCFEEQPDLECCMCMQTVSEEPLIRTFRVLQPEEEKQHGTKTLQTTNGECLILYDRHLSCLLKGNVQYITISHVWHKGISDTQIQGPSESQDPDVQHLVLHVPTEIAKSVSKALRKDVEIWHDYISVPQWSPTVKTAILQAMHRVYAESALTVVHLEDVTPTMMDIFLDGEDDEARLKGMIGICNAKWYSRVWTAMEYIRSAKVRIMDSEFRLHGEESAQVYQEQLNKFWSEQIVKNEGDVKELEARLDIGENIVPWNLGSLSLCRADSNSRNFGLAFALLSRRGCRDNYDFLYALQGIITGSSVTKLDGENWDKSYLNLAQQCLKEGDYTPLLMTPEFGPEDGLDVRNMPANNVAEGYNDVYLDSI</sequence>
<accession>A0ACC3Z2D9</accession>
<evidence type="ECO:0000313" key="1">
    <source>
        <dbReference type="EMBL" id="KAL0938245.1"/>
    </source>
</evidence>
<reference evidence="1 2" key="1">
    <citation type="journal article" date="2020" name="Phytopathology">
        <title>Genome Sequence Resources of Colletotrichum truncatum, C. plurivorum, C. musicola, and C. sojae: Four Species Pathogenic to Soybean (Glycine max).</title>
        <authorList>
            <person name="Rogerio F."/>
            <person name="Boufleur T.R."/>
            <person name="Ciampi-Guillardi M."/>
            <person name="Sukno S.A."/>
            <person name="Thon M.R."/>
            <person name="Massola Junior N.S."/>
            <person name="Baroncelli R."/>
        </authorList>
    </citation>
    <scope>NUCLEOTIDE SEQUENCE [LARGE SCALE GENOMIC DNA]</scope>
    <source>
        <strain evidence="1 2">CMES1059</strain>
    </source>
</reference>
<dbReference type="EMBL" id="VUJX02000004">
    <property type="protein sequence ID" value="KAL0938245.1"/>
    <property type="molecule type" value="Genomic_DNA"/>
</dbReference>
<gene>
    <name evidence="1" type="ORF">CTRU02_207976</name>
</gene>